<accession>A0A495E980</accession>
<organism evidence="2 3">
    <name type="scientific">Maribacter vaceletii</name>
    <dbReference type="NCBI Taxonomy" id="1206816"/>
    <lineage>
        <taxon>Bacteria</taxon>
        <taxon>Pseudomonadati</taxon>
        <taxon>Bacteroidota</taxon>
        <taxon>Flavobacteriia</taxon>
        <taxon>Flavobacteriales</taxon>
        <taxon>Flavobacteriaceae</taxon>
        <taxon>Maribacter</taxon>
    </lineage>
</organism>
<dbReference type="EMBL" id="RBIQ01000008">
    <property type="protein sequence ID" value="RKR13490.1"/>
    <property type="molecule type" value="Genomic_DNA"/>
</dbReference>
<protein>
    <submittedName>
        <fullName evidence="2">Uncharacterized protein</fullName>
    </submittedName>
</protein>
<evidence type="ECO:0000256" key="1">
    <source>
        <dbReference type="SAM" id="Phobius"/>
    </source>
</evidence>
<proteinExistence type="predicted"/>
<feature type="transmembrane region" description="Helical" evidence="1">
    <location>
        <begin position="76"/>
        <end position="95"/>
    </location>
</feature>
<comment type="caution">
    <text evidence="2">The sequence shown here is derived from an EMBL/GenBank/DDBJ whole genome shotgun (WGS) entry which is preliminary data.</text>
</comment>
<evidence type="ECO:0000313" key="2">
    <source>
        <dbReference type="EMBL" id="RKR13490.1"/>
    </source>
</evidence>
<dbReference type="OrthoDB" id="981524at2"/>
<sequence>MKKVNKNSGFKLPKNYLENFNDSLLDKISSQEEIKIPNKEGFTVPKDYFDTLHKNISDKLEDTPTKVIPLKSYKKYYYSAIAAAAIILLFVGINLNKTTNYSIEDIANSDIDAYIEYTDLNFSSYEIAEVVPVDNLDITDILDAGINEENIIDYLEDDLDSFNELNLDSYDY</sequence>
<keyword evidence="1" id="KW-0812">Transmembrane</keyword>
<name>A0A495E980_9FLAO</name>
<dbReference type="Proteomes" id="UP000269412">
    <property type="component" value="Unassembled WGS sequence"/>
</dbReference>
<reference evidence="2" key="1">
    <citation type="submission" date="2018-10" db="EMBL/GenBank/DDBJ databases">
        <title>Genomic Encyclopedia of Archaeal and Bacterial Type Strains, Phase II (KMG-II): from individual species to whole genera.</title>
        <authorList>
            <person name="Goeker M."/>
        </authorList>
    </citation>
    <scope>NUCLEOTIDE SEQUENCE [LARGE SCALE GENOMIC DNA]</scope>
    <source>
        <strain evidence="2">DSM 25230</strain>
    </source>
</reference>
<keyword evidence="1" id="KW-1133">Transmembrane helix</keyword>
<keyword evidence="3" id="KW-1185">Reference proteome</keyword>
<gene>
    <name evidence="2" type="ORF">CLV91_2210</name>
</gene>
<dbReference type="AlphaFoldDB" id="A0A495E980"/>
<dbReference type="RefSeq" id="WP_121067744.1">
    <property type="nucleotide sequence ID" value="NZ_RBIQ01000008.1"/>
</dbReference>
<evidence type="ECO:0000313" key="3">
    <source>
        <dbReference type="Proteomes" id="UP000269412"/>
    </source>
</evidence>
<keyword evidence="1" id="KW-0472">Membrane</keyword>